<dbReference type="Gene3D" id="3.15.10.30">
    <property type="entry name" value="Haemolymph juvenile hormone binding protein"/>
    <property type="match status" value="2"/>
</dbReference>
<dbReference type="GeneID" id="111357788"/>
<dbReference type="InterPro" id="IPR038606">
    <property type="entry name" value="To_sf"/>
</dbReference>
<name>A0A9J7EC95_SPOLT</name>
<dbReference type="AlphaFoldDB" id="A0A9J7EC95"/>
<evidence type="ECO:0000313" key="4">
    <source>
        <dbReference type="RefSeq" id="XP_022828363.1"/>
    </source>
</evidence>
<dbReference type="RefSeq" id="XP_022828363.1">
    <property type="nucleotide sequence ID" value="XM_022972595.1"/>
</dbReference>
<feature type="signal peptide" evidence="2">
    <location>
        <begin position="1"/>
        <end position="20"/>
    </location>
</feature>
<keyword evidence="3" id="KW-1185">Reference proteome</keyword>
<dbReference type="Pfam" id="PF06585">
    <property type="entry name" value="JHBP"/>
    <property type="match status" value="2"/>
</dbReference>
<reference evidence="4" key="1">
    <citation type="submission" date="2025-08" db="UniProtKB">
        <authorList>
            <consortium name="RefSeq"/>
        </authorList>
    </citation>
    <scope>IDENTIFICATION</scope>
    <source>
        <strain evidence="4">Ishihara</strain>
        <tissue evidence="4">Whole body</tissue>
    </source>
</reference>
<dbReference type="GO" id="GO:0005615">
    <property type="term" value="C:extracellular space"/>
    <property type="evidence" value="ECO:0007669"/>
    <property type="project" value="TreeGrafter"/>
</dbReference>
<keyword evidence="1" id="KW-0472">Membrane</keyword>
<evidence type="ECO:0000256" key="2">
    <source>
        <dbReference type="SAM" id="SignalP"/>
    </source>
</evidence>
<sequence>MATAILLVTVGLFCFNGVLCAKVQCDFYDVECTTRTAQREYLNFVNGIDGVASSDPLKQDFIESNLPKLKYTIKDGILSGFKNCFIELLRFSKDQTFDNHVRCPQITLNGEYELKGDLLNNYIEGKGTCKVEFYDYRFVIQGNYDANKRDGKTYVYFKSYTLKTDPRGKMIFGFKNLFNGDKQKSDAALKTMNENWKEVDKAMHQQVMEAFIKTYMKNVNDFTNKISAEDILSYEQEVISGGYLSHTTLMQPMVQTERNGEASFYEAFMKDERRQTETTFCHFMCINTVNMLSVLLIALLLFCDCALSKRVPCAFTDEKCLTESCDRSFKKFINGKSGAQSSDPMHLDSMTIDLPKIKYGANNNNFLGMSNCHVVLTRISLESSTFVYNISCPSLTMKMDYDMKGQLGSKNVDEKGNCVVNFDDYLLRFVGDYSQYNGVDNKIHLQAKSYKFTPDNKARVHYECKKQSSGDKLKSNEWRDTHQQAAKNLLQSFMAKYMKNVNRFLERTSNDDLFYQEL</sequence>
<dbReference type="PANTHER" id="PTHR11008">
    <property type="entry name" value="PROTEIN TAKEOUT-LIKE PROTEIN"/>
    <property type="match status" value="1"/>
</dbReference>
<keyword evidence="1" id="KW-0812">Transmembrane</keyword>
<keyword evidence="1" id="KW-1133">Transmembrane helix</keyword>
<dbReference type="OrthoDB" id="6854146at2759"/>
<dbReference type="SMART" id="SM00700">
    <property type="entry name" value="JHBP"/>
    <property type="match status" value="2"/>
</dbReference>
<organism evidence="3 4">
    <name type="scientific">Spodoptera litura</name>
    <name type="common">Asian cotton leafworm</name>
    <dbReference type="NCBI Taxonomy" id="69820"/>
    <lineage>
        <taxon>Eukaryota</taxon>
        <taxon>Metazoa</taxon>
        <taxon>Ecdysozoa</taxon>
        <taxon>Arthropoda</taxon>
        <taxon>Hexapoda</taxon>
        <taxon>Insecta</taxon>
        <taxon>Pterygota</taxon>
        <taxon>Neoptera</taxon>
        <taxon>Endopterygota</taxon>
        <taxon>Lepidoptera</taxon>
        <taxon>Glossata</taxon>
        <taxon>Ditrysia</taxon>
        <taxon>Noctuoidea</taxon>
        <taxon>Noctuidae</taxon>
        <taxon>Amphipyrinae</taxon>
        <taxon>Spodoptera</taxon>
    </lineage>
</organism>
<proteinExistence type="predicted"/>
<dbReference type="PANTHER" id="PTHR11008:SF32">
    <property type="entry name" value="CIRCADIAN CLOCK-CONTROLLED PROTEIN DAYWAKE-RELATED"/>
    <property type="match status" value="1"/>
</dbReference>
<keyword evidence="2" id="KW-0732">Signal</keyword>
<dbReference type="KEGG" id="sliu:111357788"/>
<evidence type="ECO:0000256" key="1">
    <source>
        <dbReference type="SAM" id="Phobius"/>
    </source>
</evidence>
<evidence type="ECO:0000313" key="3">
    <source>
        <dbReference type="Proteomes" id="UP000301870"/>
    </source>
</evidence>
<accession>A0A9J7EC95</accession>
<protein>
    <submittedName>
        <fullName evidence="4">Uncharacterized protein LOC111357788</fullName>
    </submittedName>
</protein>
<feature type="transmembrane region" description="Helical" evidence="1">
    <location>
        <begin position="289"/>
        <end position="307"/>
    </location>
</feature>
<dbReference type="InterPro" id="IPR010562">
    <property type="entry name" value="Haemolymph_juvenile_hormone-bd"/>
</dbReference>
<dbReference type="Proteomes" id="UP000301870">
    <property type="component" value="Chromosome 25"/>
</dbReference>
<gene>
    <name evidence="4" type="primary">LOC111357788</name>
</gene>
<feature type="chain" id="PRO_5039953712" evidence="2">
    <location>
        <begin position="21"/>
        <end position="518"/>
    </location>
</feature>